<keyword evidence="8" id="KW-1185">Reference proteome</keyword>
<keyword evidence="4" id="KW-0539">Nucleus</keyword>
<dbReference type="HOGENOM" id="CLU_135330_0_0_1"/>
<evidence type="ECO:0000256" key="3">
    <source>
        <dbReference type="ARBA" id="ARBA00023163"/>
    </source>
</evidence>
<evidence type="ECO:0000256" key="4">
    <source>
        <dbReference type="ARBA" id="ARBA00023242"/>
    </source>
</evidence>
<keyword evidence="1" id="KW-0805">Transcription regulation</keyword>
<feature type="region of interest" description="Disordered" evidence="5">
    <location>
        <begin position="14"/>
        <end position="41"/>
    </location>
</feature>
<dbReference type="EnsemblProtists" id="Phyra96644">
    <property type="protein sequence ID" value="Phyra96644"/>
    <property type="gene ID" value="Phyra96644"/>
</dbReference>
<evidence type="ECO:0000313" key="7">
    <source>
        <dbReference type="EnsemblProtists" id="Phyra96644"/>
    </source>
</evidence>
<dbReference type="GO" id="GO:0003677">
    <property type="term" value="F:DNA binding"/>
    <property type="evidence" value="ECO:0007669"/>
    <property type="project" value="UniProtKB-KW"/>
</dbReference>
<organism evidence="7 8">
    <name type="scientific">Phytophthora ramorum</name>
    <name type="common">Sudden oak death agent</name>
    <dbReference type="NCBI Taxonomy" id="164328"/>
    <lineage>
        <taxon>Eukaryota</taxon>
        <taxon>Sar</taxon>
        <taxon>Stramenopiles</taxon>
        <taxon>Oomycota</taxon>
        <taxon>Peronosporomycetes</taxon>
        <taxon>Peronosporales</taxon>
        <taxon>Peronosporaceae</taxon>
        <taxon>Phytophthora</taxon>
    </lineage>
</organism>
<evidence type="ECO:0000313" key="8">
    <source>
        <dbReference type="Proteomes" id="UP000005238"/>
    </source>
</evidence>
<dbReference type="OrthoDB" id="6270329at2759"/>
<dbReference type="InParanoid" id="H3HE12"/>
<keyword evidence="2" id="KW-0238">DNA-binding</keyword>
<dbReference type="AlphaFoldDB" id="H3HE12"/>
<dbReference type="Pfam" id="PF02042">
    <property type="entry name" value="RWP-RK"/>
    <property type="match status" value="1"/>
</dbReference>
<dbReference type="InterPro" id="IPR003035">
    <property type="entry name" value="RWP-RK_dom"/>
</dbReference>
<dbReference type="OMA" id="HMPQRQA"/>
<dbReference type="GeneID" id="94216124"/>
<sequence>MTTVPLTVKLPPTASPAAVPMAKPVSRKRAAPTSKNKKPRKSRLIYDFKPAFLAQYFHMPQRQAAELIGVAVITVKRNCKRYDIKWPYRANKYKSGNKLVMSDKGRAFSQLPLDCMKQMHEEASDNACDTDTESVEDDEQLKKDFCRILFSMREAPTNPQLLWGKTQL</sequence>
<reference evidence="7" key="2">
    <citation type="submission" date="2015-06" db="UniProtKB">
        <authorList>
            <consortium name="EnsemblProtists"/>
        </authorList>
    </citation>
    <scope>IDENTIFICATION</scope>
    <source>
        <strain evidence="7">Pr102</strain>
    </source>
</reference>
<protein>
    <recommendedName>
        <fullName evidence="6">RWP-RK domain-containing protein</fullName>
    </recommendedName>
</protein>
<evidence type="ECO:0000256" key="1">
    <source>
        <dbReference type="ARBA" id="ARBA00023015"/>
    </source>
</evidence>
<dbReference type="VEuPathDB" id="FungiDB:KRP23_10"/>
<evidence type="ECO:0000256" key="2">
    <source>
        <dbReference type="ARBA" id="ARBA00023125"/>
    </source>
</evidence>
<proteinExistence type="predicted"/>
<dbReference type="RefSeq" id="XP_067750564.1">
    <property type="nucleotide sequence ID" value="XM_067880550.1"/>
</dbReference>
<dbReference type="VEuPathDB" id="FungiDB:KRP22_10594"/>
<dbReference type="Proteomes" id="UP000005238">
    <property type="component" value="Unassembled WGS sequence"/>
</dbReference>
<feature type="compositionally biased region" description="Basic residues" evidence="5">
    <location>
        <begin position="25"/>
        <end position="41"/>
    </location>
</feature>
<evidence type="ECO:0000259" key="6">
    <source>
        <dbReference type="PROSITE" id="PS51519"/>
    </source>
</evidence>
<dbReference type="PROSITE" id="PS51519">
    <property type="entry name" value="RWP_RK"/>
    <property type="match status" value="1"/>
</dbReference>
<feature type="domain" description="RWP-RK" evidence="6">
    <location>
        <begin position="31"/>
        <end position="117"/>
    </location>
</feature>
<keyword evidence="3" id="KW-0804">Transcription</keyword>
<dbReference type="EMBL" id="DS566088">
    <property type="status" value="NOT_ANNOTATED_CDS"/>
    <property type="molecule type" value="Genomic_DNA"/>
</dbReference>
<name>H3HE12_PHYRM</name>
<dbReference type="eggNOG" id="ENOG502SQR6">
    <property type="taxonomic scope" value="Eukaryota"/>
</dbReference>
<evidence type="ECO:0000256" key="5">
    <source>
        <dbReference type="SAM" id="MobiDB-lite"/>
    </source>
</evidence>
<reference evidence="8" key="1">
    <citation type="journal article" date="2006" name="Science">
        <title>Phytophthora genome sequences uncover evolutionary origins and mechanisms of pathogenesis.</title>
        <authorList>
            <person name="Tyler B.M."/>
            <person name="Tripathy S."/>
            <person name="Zhang X."/>
            <person name="Dehal P."/>
            <person name="Jiang R.H."/>
            <person name="Aerts A."/>
            <person name="Arredondo F.D."/>
            <person name="Baxter L."/>
            <person name="Bensasson D."/>
            <person name="Beynon J.L."/>
            <person name="Chapman J."/>
            <person name="Damasceno C.M."/>
            <person name="Dorrance A.E."/>
            <person name="Dou D."/>
            <person name="Dickerman A.W."/>
            <person name="Dubchak I.L."/>
            <person name="Garbelotto M."/>
            <person name="Gijzen M."/>
            <person name="Gordon S.G."/>
            <person name="Govers F."/>
            <person name="Grunwald N.J."/>
            <person name="Huang W."/>
            <person name="Ivors K.L."/>
            <person name="Jones R.W."/>
            <person name="Kamoun S."/>
            <person name="Krampis K."/>
            <person name="Lamour K.H."/>
            <person name="Lee M.K."/>
            <person name="McDonald W.H."/>
            <person name="Medina M."/>
            <person name="Meijer H.J."/>
            <person name="Nordberg E.K."/>
            <person name="Maclean D.J."/>
            <person name="Ospina-Giraldo M.D."/>
            <person name="Morris P.F."/>
            <person name="Phuntumart V."/>
            <person name="Putnam N.H."/>
            <person name="Rash S."/>
            <person name="Rose J.K."/>
            <person name="Sakihama Y."/>
            <person name="Salamov A.A."/>
            <person name="Savidor A."/>
            <person name="Scheuring C.F."/>
            <person name="Smith B.M."/>
            <person name="Sobral B.W."/>
            <person name="Terry A."/>
            <person name="Torto-Alalibo T.A."/>
            <person name="Win J."/>
            <person name="Xu Z."/>
            <person name="Zhang H."/>
            <person name="Grigoriev I.V."/>
            <person name="Rokhsar D.S."/>
            <person name="Boore J.L."/>
        </authorList>
    </citation>
    <scope>NUCLEOTIDE SEQUENCE [LARGE SCALE GENOMIC DNA]</scope>
    <source>
        <strain evidence="8">Pr102</strain>
    </source>
</reference>
<accession>H3HE12</accession>